<dbReference type="RefSeq" id="WP_101344835.1">
    <property type="nucleotide sequence ID" value="NZ_PJAI02000008.1"/>
</dbReference>
<dbReference type="CDD" id="cd01949">
    <property type="entry name" value="GGDEF"/>
    <property type="match status" value="1"/>
</dbReference>
<organism evidence="3 4">
    <name type="scientific">Colwellia echini</name>
    <dbReference type="NCBI Taxonomy" id="1982103"/>
    <lineage>
        <taxon>Bacteria</taxon>
        <taxon>Pseudomonadati</taxon>
        <taxon>Pseudomonadota</taxon>
        <taxon>Gammaproteobacteria</taxon>
        <taxon>Alteromonadales</taxon>
        <taxon>Colwelliaceae</taxon>
        <taxon>Colwellia</taxon>
    </lineage>
</organism>
<feature type="domain" description="EAL" evidence="1">
    <location>
        <begin position="4"/>
        <end position="254"/>
    </location>
</feature>
<dbReference type="PANTHER" id="PTHR33121:SF76">
    <property type="entry name" value="SIGNALING PROTEIN"/>
    <property type="match status" value="1"/>
</dbReference>
<proteinExistence type="predicted"/>
<name>A0ABY3MX76_9GAMM</name>
<evidence type="ECO:0000313" key="3">
    <source>
        <dbReference type="EMBL" id="TYK65724.1"/>
    </source>
</evidence>
<dbReference type="Pfam" id="PF00990">
    <property type="entry name" value="GGDEF"/>
    <property type="match status" value="1"/>
</dbReference>
<dbReference type="PROSITE" id="PS50883">
    <property type="entry name" value="EAL"/>
    <property type="match status" value="1"/>
</dbReference>
<dbReference type="Gene3D" id="3.20.20.450">
    <property type="entry name" value="EAL domain"/>
    <property type="match status" value="1"/>
</dbReference>
<evidence type="ECO:0000259" key="1">
    <source>
        <dbReference type="PROSITE" id="PS50883"/>
    </source>
</evidence>
<comment type="caution">
    <text evidence="3">The sequence shown here is derived from an EMBL/GenBank/DDBJ whole genome shotgun (WGS) entry which is preliminary data.</text>
</comment>
<dbReference type="InterPro" id="IPR050706">
    <property type="entry name" value="Cyclic-di-GMP_PDE-like"/>
</dbReference>
<dbReference type="InterPro" id="IPR043128">
    <property type="entry name" value="Rev_trsase/Diguanyl_cyclase"/>
</dbReference>
<dbReference type="Gene3D" id="3.30.70.270">
    <property type="match status" value="1"/>
</dbReference>
<dbReference type="NCBIfam" id="TIGR00254">
    <property type="entry name" value="GGDEF"/>
    <property type="match status" value="1"/>
</dbReference>
<dbReference type="InterPro" id="IPR029787">
    <property type="entry name" value="Nucleotide_cyclase"/>
</dbReference>
<evidence type="ECO:0000259" key="2">
    <source>
        <dbReference type="PROSITE" id="PS50887"/>
    </source>
</evidence>
<dbReference type="PANTHER" id="PTHR33121">
    <property type="entry name" value="CYCLIC DI-GMP PHOSPHODIESTERASE PDEF"/>
    <property type="match status" value="1"/>
</dbReference>
<dbReference type="InterPro" id="IPR001633">
    <property type="entry name" value="EAL_dom"/>
</dbReference>
<dbReference type="SUPFAM" id="SSF55073">
    <property type="entry name" value="Nucleotide cyclase"/>
    <property type="match status" value="1"/>
</dbReference>
<protein>
    <submittedName>
        <fullName evidence="3">GGDEF domain-containing protein</fullName>
    </submittedName>
</protein>
<reference evidence="3 4" key="1">
    <citation type="submission" date="2019-08" db="EMBL/GenBank/DDBJ databases">
        <title>Microbe sample from Colwellia echini.</title>
        <authorList>
            <person name="Christiansen L."/>
            <person name="Pathiraja D."/>
            <person name="Schultz-Johansen M."/>
            <person name="Choi I.-G."/>
            <person name="Stougaard P."/>
        </authorList>
    </citation>
    <scope>NUCLEOTIDE SEQUENCE [LARGE SCALE GENOMIC DNA]</scope>
    <source>
        <strain evidence="3 4">A3</strain>
    </source>
</reference>
<dbReference type="Proteomes" id="UP000815846">
    <property type="component" value="Unassembled WGS sequence"/>
</dbReference>
<dbReference type="InterPro" id="IPR046342">
    <property type="entry name" value="CBS_dom_sf"/>
</dbReference>
<dbReference type="Pfam" id="PF00563">
    <property type="entry name" value="EAL"/>
    <property type="match status" value="1"/>
</dbReference>
<dbReference type="CDD" id="cd01948">
    <property type="entry name" value="EAL"/>
    <property type="match status" value="1"/>
</dbReference>
<dbReference type="SUPFAM" id="SSF54631">
    <property type="entry name" value="CBS-domain pair"/>
    <property type="match status" value="1"/>
</dbReference>
<dbReference type="PROSITE" id="PS50887">
    <property type="entry name" value="GGDEF"/>
    <property type="match status" value="1"/>
</dbReference>
<dbReference type="InterPro" id="IPR035919">
    <property type="entry name" value="EAL_sf"/>
</dbReference>
<sequence length="606" mass="68784">MNNLSELSVELDNILEKETLTTFFQPIFDISNQKIWGYEALTRVEKTSLFTSPLDLFNTAFALGRLSELESLCRKVAFQHFSSQQLEGLLFLNISPLVLGDKNHQSGETISLLKKHGLAAERVVIEVTEMFDSKDTEYLKESLTYYRKMGFKIAIDDLGTGHSGLMQWAELRPDIVKIDKYFIQDSHKNIVKRELLRTIFELGKATGVKIIAEGIETNEEFLLLEKLGMQFAQGFLLARPAAKPIRTLPDIVSFRQVASNQASSEINTEIIDLTTLTPALSMNERCSAVYKRFELDNRLFSLAVVDCDNIPVGIIHKDRLTELFSSQYGHALYNNKPIATVMTQLPFIVDIQASLVEVSDLVTSDQSLTMRQEFIVTDQGKYLGLANIHILLKRITEQKIQFAQHANPLSMLPGNVVIEQKITQNITKNIPFTLAYLDLNYFKPFNDLYGYAAGDAVIKLVADIISVCCDSDEDFIGHVGGDDFVIIFKTQHWLKKCEEILQIFSQRVQDYFKPEHIKANGYESNNRNDENQFFPLLNLSCGVIQPDIRFCLNHLDVASLATEAKKKSKLMINNQVYVHNKQQPDNLTDYDDLIAIHTDINKVMSN</sequence>
<keyword evidence="4" id="KW-1185">Reference proteome</keyword>
<dbReference type="SMART" id="SM00267">
    <property type="entry name" value="GGDEF"/>
    <property type="match status" value="1"/>
</dbReference>
<evidence type="ECO:0000313" key="4">
    <source>
        <dbReference type="Proteomes" id="UP000815846"/>
    </source>
</evidence>
<feature type="domain" description="GGDEF" evidence="2">
    <location>
        <begin position="430"/>
        <end position="581"/>
    </location>
</feature>
<dbReference type="InterPro" id="IPR000160">
    <property type="entry name" value="GGDEF_dom"/>
</dbReference>
<gene>
    <name evidence="3" type="ORF">CWS31_008725</name>
</gene>
<dbReference type="Gene3D" id="3.10.580.10">
    <property type="entry name" value="CBS-domain"/>
    <property type="match status" value="1"/>
</dbReference>
<dbReference type="EMBL" id="PJAI02000008">
    <property type="protein sequence ID" value="TYK65724.1"/>
    <property type="molecule type" value="Genomic_DNA"/>
</dbReference>
<dbReference type="SUPFAM" id="SSF141868">
    <property type="entry name" value="EAL domain-like"/>
    <property type="match status" value="1"/>
</dbReference>
<accession>A0ABY3MX76</accession>
<dbReference type="SMART" id="SM00052">
    <property type="entry name" value="EAL"/>
    <property type="match status" value="1"/>
</dbReference>